<dbReference type="Proteomes" id="UP000051952">
    <property type="component" value="Unassembled WGS sequence"/>
</dbReference>
<evidence type="ECO:0000256" key="7">
    <source>
        <dbReference type="SAM" id="MobiDB-lite"/>
    </source>
</evidence>
<name>A0A0S4J845_BODSA</name>
<dbReference type="VEuPathDB" id="TriTrypDB:BSAL_92190"/>
<dbReference type="GO" id="GO:0000149">
    <property type="term" value="F:SNARE binding"/>
    <property type="evidence" value="ECO:0007669"/>
    <property type="project" value="TreeGrafter"/>
</dbReference>
<evidence type="ECO:0000256" key="8">
    <source>
        <dbReference type="SAM" id="Phobius"/>
    </source>
</evidence>
<evidence type="ECO:0000256" key="4">
    <source>
        <dbReference type="ARBA" id="ARBA00022927"/>
    </source>
</evidence>
<evidence type="ECO:0000256" key="1">
    <source>
        <dbReference type="ARBA" id="ARBA00004211"/>
    </source>
</evidence>
<dbReference type="EMBL" id="CYKH01001272">
    <property type="protein sequence ID" value="CUG86251.1"/>
    <property type="molecule type" value="Genomic_DNA"/>
</dbReference>
<accession>A0A0S4J845</accession>
<dbReference type="GO" id="GO:0031201">
    <property type="term" value="C:SNARE complex"/>
    <property type="evidence" value="ECO:0007669"/>
    <property type="project" value="TreeGrafter"/>
</dbReference>
<dbReference type="AlphaFoldDB" id="A0A0S4J845"/>
<organism evidence="9 10">
    <name type="scientific">Bodo saltans</name>
    <name type="common">Flagellated protozoan</name>
    <dbReference type="NCBI Taxonomy" id="75058"/>
    <lineage>
        <taxon>Eukaryota</taxon>
        <taxon>Discoba</taxon>
        <taxon>Euglenozoa</taxon>
        <taxon>Kinetoplastea</taxon>
        <taxon>Metakinetoplastina</taxon>
        <taxon>Eubodonida</taxon>
        <taxon>Bodonidae</taxon>
        <taxon>Bodo</taxon>
    </lineage>
</organism>
<proteinExistence type="predicted"/>
<gene>
    <name evidence="9" type="ORF">BSAL_92190</name>
</gene>
<dbReference type="GO" id="GO:0005789">
    <property type="term" value="C:endoplasmic reticulum membrane"/>
    <property type="evidence" value="ECO:0007669"/>
    <property type="project" value="TreeGrafter"/>
</dbReference>
<evidence type="ECO:0000313" key="9">
    <source>
        <dbReference type="EMBL" id="CUG86251.1"/>
    </source>
</evidence>
<evidence type="ECO:0000256" key="6">
    <source>
        <dbReference type="ARBA" id="ARBA00023136"/>
    </source>
</evidence>
<dbReference type="GO" id="GO:0006906">
    <property type="term" value="P:vesicle fusion"/>
    <property type="evidence" value="ECO:0007669"/>
    <property type="project" value="TreeGrafter"/>
</dbReference>
<keyword evidence="10" id="KW-1185">Reference proteome</keyword>
<evidence type="ECO:0000256" key="2">
    <source>
        <dbReference type="ARBA" id="ARBA00022448"/>
    </source>
</evidence>
<evidence type="ECO:0000313" key="10">
    <source>
        <dbReference type="Proteomes" id="UP000051952"/>
    </source>
</evidence>
<dbReference type="Gene3D" id="1.20.5.110">
    <property type="match status" value="1"/>
</dbReference>
<keyword evidence="6 8" id="KW-0472">Membrane</keyword>
<keyword evidence="5 8" id="KW-1133">Transmembrane helix</keyword>
<dbReference type="GO" id="GO:0005484">
    <property type="term" value="F:SNAP receptor activity"/>
    <property type="evidence" value="ECO:0007669"/>
    <property type="project" value="TreeGrafter"/>
</dbReference>
<sequence>MVDDQRTTEDGDDDAAARKRNRLSFYLNRRSAGAAAYWQKKQQREQQEAQLQAEALRDMEPTAQNYRSAAQQALVAAMDVNKETLQSIQHMEHVMNETEAIGVESAVILRQGQENLEVLDNTLVHMEPVLKRAKKDLIQFFRRMMRDKICVCLVFFVLALVLAVIITSQLEGKATVPFNIQLPGNLSGI</sequence>
<keyword evidence="3 8" id="KW-0812">Transmembrane</keyword>
<dbReference type="GO" id="GO:0031902">
    <property type="term" value="C:late endosome membrane"/>
    <property type="evidence" value="ECO:0007669"/>
    <property type="project" value="TreeGrafter"/>
</dbReference>
<keyword evidence="2" id="KW-0813">Transport</keyword>
<evidence type="ECO:0000256" key="3">
    <source>
        <dbReference type="ARBA" id="ARBA00022692"/>
    </source>
</evidence>
<protein>
    <submittedName>
        <fullName evidence="9">Transmembrane protein, putative</fullName>
    </submittedName>
</protein>
<dbReference type="PANTHER" id="PTHR21230">
    <property type="entry name" value="VESICLE TRANSPORT V-SNARE PROTEIN VTI1-RELATED"/>
    <property type="match status" value="1"/>
</dbReference>
<evidence type="ECO:0000256" key="5">
    <source>
        <dbReference type="ARBA" id="ARBA00022989"/>
    </source>
</evidence>
<dbReference type="GO" id="GO:0015031">
    <property type="term" value="P:protein transport"/>
    <property type="evidence" value="ECO:0007669"/>
    <property type="project" value="UniProtKB-KW"/>
</dbReference>
<feature type="region of interest" description="Disordered" evidence="7">
    <location>
        <begin position="1"/>
        <end position="20"/>
    </location>
</feature>
<keyword evidence="4" id="KW-0653">Protein transport</keyword>
<dbReference type="SUPFAM" id="SSF58038">
    <property type="entry name" value="SNARE fusion complex"/>
    <property type="match status" value="1"/>
</dbReference>
<dbReference type="GO" id="GO:0012507">
    <property type="term" value="C:ER to Golgi transport vesicle membrane"/>
    <property type="evidence" value="ECO:0007669"/>
    <property type="project" value="TreeGrafter"/>
</dbReference>
<dbReference type="GO" id="GO:0005794">
    <property type="term" value="C:Golgi apparatus"/>
    <property type="evidence" value="ECO:0007669"/>
    <property type="project" value="TreeGrafter"/>
</dbReference>
<reference evidence="10" key="1">
    <citation type="submission" date="2015-09" db="EMBL/GenBank/DDBJ databases">
        <authorList>
            <consortium name="Pathogen Informatics"/>
        </authorList>
    </citation>
    <scope>NUCLEOTIDE SEQUENCE [LARGE SCALE GENOMIC DNA]</scope>
    <source>
        <strain evidence="10">Lake Konstanz</strain>
    </source>
</reference>
<feature type="transmembrane region" description="Helical" evidence="8">
    <location>
        <begin position="149"/>
        <end position="170"/>
    </location>
</feature>
<comment type="subcellular location">
    <subcellularLocation>
        <location evidence="1">Membrane</location>
        <topology evidence="1">Single-pass type IV membrane protein</topology>
    </subcellularLocation>
</comment>